<proteinExistence type="predicted"/>
<name>A0AAU8H2V2_9BACT</name>
<organism evidence="2">
    <name type="scientific">Thermodesulfovibrio obliviosus</name>
    <dbReference type="NCBI Taxonomy" id="3118332"/>
    <lineage>
        <taxon>Bacteria</taxon>
        <taxon>Pseudomonadati</taxon>
        <taxon>Nitrospirota</taxon>
        <taxon>Thermodesulfovibrionia</taxon>
        <taxon>Thermodesulfovibrionales</taxon>
        <taxon>Thermodesulfovibrionaceae</taxon>
        <taxon>Thermodesulfovibrio</taxon>
    </lineage>
</organism>
<dbReference type="Pfam" id="PF09651">
    <property type="entry name" value="Cas_APE2256"/>
    <property type="match status" value="1"/>
</dbReference>
<reference evidence="2" key="1">
    <citation type="submission" date="2024-01" db="EMBL/GenBank/DDBJ databases">
        <title>The first autotrophic representatives of the genus Thermodesulfovibrio.</title>
        <authorList>
            <person name="Maltseva A.I."/>
            <person name="Elcheninov A.G."/>
            <person name="Kublanov I.V."/>
            <person name="Lebedinsky A.V."/>
            <person name="Frolov E.N."/>
        </authorList>
    </citation>
    <scope>NUCLEOTIDE SEQUENCE</scope>
    <source>
        <strain evidence="2">3462-1</strain>
    </source>
</reference>
<dbReference type="NCBIfam" id="TIGR02619">
    <property type="entry name" value="putative CRISPR-associated protein, APE2256 family"/>
    <property type="match status" value="1"/>
</dbReference>
<evidence type="ECO:0000259" key="1">
    <source>
        <dbReference type="Pfam" id="PF09651"/>
    </source>
</evidence>
<dbReference type="Gene3D" id="1.10.196.30">
    <property type="match status" value="1"/>
</dbReference>
<dbReference type="AlphaFoldDB" id="A0AAU8H2V2"/>
<protein>
    <submittedName>
        <fullName evidence="2">CRISPR-associated protein</fullName>
    </submittedName>
</protein>
<evidence type="ECO:0000313" key="2">
    <source>
        <dbReference type="EMBL" id="XCH49143.1"/>
    </source>
</evidence>
<accession>A0AAU8H2V2</accession>
<dbReference type="Gene3D" id="3.40.50.10770">
    <property type="entry name" value="Hypothetical protein VC1899 like domain (Restriction endonuclease-like)"/>
    <property type="match status" value="1"/>
</dbReference>
<feature type="domain" description="CRISPR system ring nuclease SSO1393-like" evidence="1">
    <location>
        <begin position="57"/>
        <end position="197"/>
    </location>
</feature>
<gene>
    <name evidence="2" type="ORF">V4D31_03035</name>
</gene>
<dbReference type="KEGG" id="tob:V4D31_03035"/>
<sequence length="274" mass="32553">MKEFHIINVGVSIITNYQKVQEELKDKKLPDNEFWIDFLKNPKKLDEIYNFVCKDPKKYSAELNSFLRKIENSKNQIEVYFTGTKTPVNKICVRTLKRFMRENDFTVYVSKEFPGYFMETYTGEDRIKSFTHGISDMLDHLIRLANRKKEEGYKVFFNPTGGFKAHVIACALAGFMTYSEVYYLNEEFEDVITFPPLFYIPKGREIDLLKILADKKPRSGKECEEIFKEYEKEIERLILYNLIEDEKDDTGRIFRIKILNKGELIVKEFQERKL</sequence>
<dbReference type="EMBL" id="CP144374">
    <property type="protein sequence ID" value="XCH49143.1"/>
    <property type="molecule type" value="Genomic_DNA"/>
</dbReference>
<dbReference type="RefSeq" id="WP_353686776.1">
    <property type="nucleotide sequence ID" value="NZ_CP144374.1"/>
</dbReference>
<dbReference type="InterPro" id="IPR013442">
    <property type="entry name" value="SSO1393-like"/>
</dbReference>